<evidence type="ECO:0000313" key="1">
    <source>
        <dbReference type="EMBL" id="MBK2302432.1"/>
    </source>
</evidence>
<reference evidence="1 2" key="1">
    <citation type="submission" date="2020-08" db="EMBL/GenBank/DDBJ databases">
        <title>Comparative genomics of Francisella species.</title>
        <authorList>
            <person name="Sahl J."/>
            <person name="Sjodin A."/>
            <person name="Wagner D."/>
            <person name="Forsman M."/>
        </authorList>
    </citation>
    <scope>NUCLEOTIDE SEQUENCE [LARGE SCALE GENOMIC DNA]</scope>
    <source>
        <strain evidence="1 2">F1093</strain>
    </source>
</reference>
<dbReference type="InterPro" id="IPR010877">
    <property type="entry name" value="Phage_Mu_Gp46"/>
</dbReference>
<organism evidence="1 2">
    <name type="scientific">Francisella philomiragia</name>
    <dbReference type="NCBI Taxonomy" id="28110"/>
    <lineage>
        <taxon>Bacteria</taxon>
        <taxon>Pseudomonadati</taxon>
        <taxon>Pseudomonadota</taxon>
        <taxon>Gammaproteobacteria</taxon>
        <taxon>Thiotrichales</taxon>
        <taxon>Francisellaceae</taxon>
        <taxon>Francisella</taxon>
    </lineage>
</organism>
<proteinExistence type="predicted"/>
<dbReference type="RefSeq" id="WP_200166588.1">
    <property type="nucleotide sequence ID" value="NZ_JACTSG010000004.1"/>
</dbReference>
<dbReference type="EMBL" id="JACTSG010000004">
    <property type="protein sequence ID" value="MBK2302432.1"/>
    <property type="molecule type" value="Genomic_DNA"/>
</dbReference>
<protein>
    <submittedName>
        <fullName evidence="1">Phage GP46 family protein</fullName>
    </submittedName>
</protein>
<sequence length="139" mass="15686">MSEILLFQSVDDGEIDIINGDIKQLGGLETATYLSLFGGNEDDSGRDKDPTAWWGNITETQKAYKQRSETQYLLRSLPQTSNNLLRIEDAAKRDLDWMLEEKVASNIGVIASIPALNKIKLVINVDNQTLNFIENWRAK</sequence>
<gene>
    <name evidence="1" type="ORF">IBE52_05860</name>
</gene>
<dbReference type="Proteomes" id="UP000760407">
    <property type="component" value="Unassembled WGS sequence"/>
</dbReference>
<name>A0ABS1GCD0_9GAMM</name>
<dbReference type="Pfam" id="PF07409">
    <property type="entry name" value="GP46"/>
    <property type="match status" value="1"/>
</dbReference>
<evidence type="ECO:0000313" key="2">
    <source>
        <dbReference type="Proteomes" id="UP000760407"/>
    </source>
</evidence>
<accession>A0ABS1GCD0</accession>
<keyword evidence="2" id="KW-1185">Reference proteome</keyword>
<comment type="caution">
    <text evidence="1">The sequence shown here is derived from an EMBL/GenBank/DDBJ whole genome shotgun (WGS) entry which is preliminary data.</text>
</comment>